<name>A0A550C418_9AGAR</name>
<feature type="compositionally biased region" description="Basic and acidic residues" evidence="1">
    <location>
        <begin position="206"/>
        <end position="218"/>
    </location>
</feature>
<feature type="compositionally biased region" description="Basic residues" evidence="1">
    <location>
        <begin position="7"/>
        <end position="19"/>
    </location>
</feature>
<dbReference type="AlphaFoldDB" id="A0A550C418"/>
<feature type="compositionally biased region" description="Basic residues" evidence="1">
    <location>
        <begin position="194"/>
        <end position="205"/>
    </location>
</feature>
<evidence type="ECO:0000313" key="2">
    <source>
        <dbReference type="EMBL" id="TRM59544.1"/>
    </source>
</evidence>
<protein>
    <submittedName>
        <fullName evidence="2">Uncharacterized protein</fullName>
    </submittedName>
</protein>
<evidence type="ECO:0000256" key="1">
    <source>
        <dbReference type="SAM" id="MobiDB-lite"/>
    </source>
</evidence>
<reference evidence="2 3" key="1">
    <citation type="journal article" date="2019" name="New Phytol.">
        <title>Comparative genomics reveals unique wood-decay strategies and fruiting body development in the Schizophyllaceae.</title>
        <authorList>
            <person name="Almasi E."/>
            <person name="Sahu N."/>
            <person name="Krizsan K."/>
            <person name="Balint B."/>
            <person name="Kovacs G.M."/>
            <person name="Kiss B."/>
            <person name="Cseklye J."/>
            <person name="Drula E."/>
            <person name="Henrissat B."/>
            <person name="Nagy I."/>
            <person name="Chovatia M."/>
            <person name="Adam C."/>
            <person name="LaButti K."/>
            <person name="Lipzen A."/>
            <person name="Riley R."/>
            <person name="Grigoriev I.V."/>
            <person name="Nagy L.G."/>
        </authorList>
    </citation>
    <scope>NUCLEOTIDE SEQUENCE [LARGE SCALE GENOMIC DNA]</scope>
    <source>
        <strain evidence="2 3">NL-1724</strain>
    </source>
</reference>
<feature type="region of interest" description="Disordered" evidence="1">
    <location>
        <begin position="189"/>
        <end position="218"/>
    </location>
</feature>
<comment type="caution">
    <text evidence="2">The sequence shown here is derived from an EMBL/GenBank/DDBJ whole genome shotgun (WGS) entry which is preliminary data.</text>
</comment>
<organism evidence="2 3">
    <name type="scientific">Schizophyllum amplum</name>
    <dbReference type="NCBI Taxonomy" id="97359"/>
    <lineage>
        <taxon>Eukaryota</taxon>
        <taxon>Fungi</taxon>
        <taxon>Dikarya</taxon>
        <taxon>Basidiomycota</taxon>
        <taxon>Agaricomycotina</taxon>
        <taxon>Agaricomycetes</taxon>
        <taxon>Agaricomycetidae</taxon>
        <taxon>Agaricales</taxon>
        <taxon>Schizophyllaceae</taxon>
        <taxon>Schizophyllum</taxon>
    </lineage>
</organism>
<feature type="region of interest" description="Disordered" evidence="1">
    <location>
        <begin position="137"/>
        <end position="156"/>
    </location>
</feature>
<feature type="region of interest" description="Disordered" evidence="1">
    <location>
        <begin position="1"/>
        <end position="112"/>
    </location>
</feature>
<dbReference type="Proteomes" id="UP000320762">
    <property type="component" value="Unassembled WGS sequence"/>
</dbReference>
<feature type="compositionally biased region" description="Polar residues" evidence="1">
    <location>
        <begin position="34"/>
        <end position="49"/>
    </location>
</feature>
<gene>
    <name evidence="2" type="ORF">BD626DRAFT_507495</name>
</gene>
<sequence>MPNSRPARGRSGKTARGRGRMSTTSWLAHDAHIATSQQPGNTEAQSAQAWPSGADEDEPDRGGASPCPRQSPAPSSAGQPPPPYALPTTGIPPMRLCSARTHPRRTTPAGASLAVVPSCRPNQRLLPRLSPLIREERHAGPRGPRTCCPPRPRQRCPSPSIRNVVADFRIPTVSVQLARIDVNDCLQRRSTSSRLKRCTRASRPRSPHESAKLPEWRR</sequence>
<proteinExistence type="predicted"/>
<accession>A0A550C418</accession>
<evidence type="ECO:0000313" key="3">
    <source>
        <dbReference type="Proteomes" id="UP000320762"/>
    </source>
</evidence>
<dbReference type="EMBL" id="VDMD01000027">
    <property type="protein sequence ID" value="TRM59544.1"/>
    <property type="molecule type" value="Genomic_DNA"/>
</dbReference>
<keyword evidence="3" id="KW-1185">Reference proteome</keyword>
<feature type="compositionally biased region" description="Low complexity" evidence="1">
    <location>
        <begin position="68"/>
        <end position="78"/>
    </location>
</feature>